<dbReference type="GeneID" id="103518620"/>
<dbReference type="STRING" id="121845.A0A1S4EMG4"/>
<organism evidence="3 4">
    <name type="scientific">Diaphorina citri</name>
    <name type="common">Asian citrus psyllid</name>
    <dbReference type="NCBI Taxonomy" id="121845"/>
    <lineage>
        <taxon>Eukaryota</taxon>
        <taxon>Metazoa</taxon>
        <taxon>Ecdysozoa</taxon>
        <taxon>Arthropoda</taxon>
        <taxon>Hexapoda</taxon>
        <taxon>Insecta</taxon>
        <taxon>Pterygota</taxon>
        <taxon>Neoptera</taxon>
        <taxon>Paraneoptera</taxon>
        <taxon>Hemiptera</taxon>
        <taxon>Sternorrhyncha</taxon>
        <taxon>Psylloidea</taxon>
        <taxon>Psyllidae</taxon>
        <taxon>Diaphorininae</taxon>
        <taxon>Diaphorina</taxon>
    </lineage>
</organism>
<dbReference type="CTD" id="167227"/>
<feature type="region of interest" description="Disordered" evidence="1">
    <location>
        <begin position="236"/>
        <end position="257"/>
    </location>
</feature>
<dbReference type="Gene3D" id="3.90.79.10">
    <property type="entry name" value="Nucleoside Triphosphate Pyrophosphohydrolase"/>
    <property type="match status" value="1"/>
</dbReference>
<dbReference type="KEGG" id="dci:103518620"/>
<keyword evidence="3" id="KW-1185">Reference proteome</keyword>
<evidence type="ECO:0000313" key="4">
    <source>
        <dbReference type="RefSeq" id="XP_017303359.1"/>
    </source>
</evidence>
<gene>
    <name evidence="4" type="primary">LOC103518620</name>
</gene>
<protein>
    <submittedName>
        <fullName evidence="4">M7GpppN-mRNA hydrolase</fullName>
    </submittedName>
</protein>
<proteinExistence type="predicted"/>
<dbReference type="GO" id="GO:0016787">
    <property type="term" value="F:hydrolase activity"/>
    <property type="evidence" value="ECO:0007669"/>
    <property type="project" value="UniProtKB-KW"/>
</dbReference>
<evidence type="ECO:0000256" key="1">
    <source>
        <dbReference type="SAM" id="MobiDB-lite"/>
    </source>
</evidence>
<dbReference type="PANTHER" id="PTHR23114:SF17">
    <property type="entry name" value="M7GPPPN-MRNA HYDROLASE"/>
    <property type="match status" value="1"/>
</dbReference>
<sequence>MDVPLESQGVKPYRCMDLEEAMIDKSSPHGKGAKKQLFYPEDLVEMQCNRTCAIREVLEETGFDSSHLIAEDSYLETTYNDQLTRLYLIPGVPIDFKFAPQTRGEIKACQWFPIGDLPSSRKEIKTVLINGTPVGTNAFFMIMPFIKKIKRFVQEQQKCRAQLRSKTRYKSLSDVDVPLESQGVKPYRCMDLEEAMIDKSSPHGKGAKKQLFYPGPMDNYSTTPLNVAQLLSSQPDSAPVKPAITKTKKKSTPVRPHGVERVSGILARSQPMGTQQVNNSLNTPQVNNIFYPKEWQEFRFDVDAIMKCFS</sequence>
<dbReference type="SUPFAM" id="SSF55811">
    <property type="entry name" value="Nudix"/>
    <property type="match status" value="1"/>
</dbReference>
<evidence type="ECO:0000259" key="2">
    <source>
        <dbReference type="Pfam" id="PF00293"/>
    </source>
</evidence>
<dbReference type="InterPro" id="IPR015797">
    <property type="entry name" value="NUDIX_hydrolase-like_dom_sf"/>
</dbReference>
<feature type="domain" description="Nudix hydrolase" evidence="2">
    <location>
        <begin position="42"/>
        <end position="120"/>
    </location>
</feature>
<dbReference type="Proteomes" id="UP000079169">
    <property type="component" value="Unplaced"/>
</dbReference>
<dbReference type="Pfam" id="PF00293">
    <property type="entry name" value="NUDIX"/>
    <property type="match status" value="1"/>
</dbReference>
<keyword evidence="4" id="KW-0378">Hydrolase</keyword>
<dbReference type="GO" id="GO:0000932">
    <property type="term" value="C:P-body"/>
    <property type="evidence" value="ECO:0007669"/>
    <property type="project" value="TreeGrafter"/>
</dbReference>
<name>A0A1S4EMG4_DIACI</name>
<dbReference type="AlphaFoldDB" id="A0A1S4EMG4"/>
<reference evidence="4" key="1">
    <citation type="submission" date="2025-08" db="UniProtKB">
        <authorList>
            <consortium name="RefSeq"/>
        </authorList>
    </citation>
    <scope>IDENTIFICATION</scope>
</reference>
<dbReference type="PaxDb" id="121845-A0A1S4EMG4"/>
<accession>A0A1S4EMG4</accession>
<evidence type="ECO:0000313" key="3">
    <source>
        <dbReference type="Proteomes" id="UP000079169"/>
    </source>
</evidence>
<dbReference type="PANTHER" id="PTHR23114">
    <property type="entry name" value="M7GPPPN-MRNA HYDROLASE"/>
    <property type="match status" value="1"/>
</dbReference>
<dbReference type="RefSeq" id="XP_017303359.1">
    <property type="nucleotide sequence ID" value="XM_017447870.2"/>
</dbReference>
<dbReference type="GO" id="GO:0000290">
    <property type="term" value="P:deadenylation-dependent decapping of nuclear-transcribed mRNA"/>
    <property type="evidence" value="ECO:0007669"/>
    <property type="project" value="TreeGrafter"/>
</dbReference>
<dbReference type="InterPro" id="IPR000086">
    <property type="entry name" value="NUDIX_hydrolase_dom"/>
</dbReference>